<comment type="caution">
    <text evidence="1">The sequence shown here is derived from an EMBL/GenBank/DDBJ whole genome shotgun (WGS) entry which is preliminary data.</text>
</comment>
<dbReference type="Proteomes" id="UP001519460">
    <property type="component" value="Unassembled WGS sequence"/>
</dbReference>
<dbReference type="AlphaFoldDB" id="A0ABD0LN81"/>
<accession>A0ABD0LN81</accession>
<organism evidence="1 2">
    <name type="scientific">Batillaria attramentaria</name>
    <dbReference type="NCBI Taxonomy" id="370345"/>
    <lineage>
        <taxon>Eukaryota</taxon>
        <taxon>Metazoa</taxon>
        <taxon>Spiralia</taxon>
        <taxon>Lophotrochozoa</taxon>
        <taxon>Mollusca</taxon>
        <taxon>Gastropoda</taxon>
        <taxon>Caenogastropoda</taxon>
        <taxon>Sorbeoconcha</taxon>
        <taxon>Cerithioidea</taxon>
        <taxon>Batillariidae</taxon>
        <taxon>Batillaria</taxon>
    </lineage>
</organism>
<dbReference type="PROSITE" id="PS51257">
    <property type="entry name" value="PROKAR_LIPOPROTEIN"/>
    <property type="match status" value="1"/>
</dbReference>
<proteinExistence type="predicted"/>
<evidence type="ECO:0000313" key="2">
    <source>
        <dbReference type="Proteomes" id="UP001519460"/>
    </source>
</evidence>
<protein>
    <submittedName>
        <fullName evidence="1">Uncharacterized protein</fullName>
    </submittedName>
</protein>
<reference evidence="1 2" key="1">
    <citation type="journal article" date="2023" name="Sci. Data">
        <title>Genome assembly of the Korean intertidal mud-creeper Batillaria attramentaria.</title>
        <authorList>
            <person name="Patra A.K."/>
            <person name="Ho P.T."/>
            <person name="Jun S."/>
            <person name="Lee S.J."/>
            <person name="Kim Y."/>
            <person name="Won Y.J."/>
        </authorList>
    </citation>
    <scope>NUCLEOTIDE SEQUENCE [LARGE SCALE GENOMIC DNA]</scope>
    <source>
        <strain evidence="1">Wonlab-2016</strain>
    </source>
</reference>
<gene>
    <name evidence="1" type="ORF">BaRGS_00007785</name>
</gene>
<evidence type="ECO:0000313" key="1">
    <source>
        <dbReference type="EMBL" id="KAK7500905.1"/>
    </source>
</evidence>
<dbReference type="EMBL" id="JACVVK020000034">
    <property type="protein sequence ID" value="KAK7500905.1"/>
    <property type="molecule type" value="Genomic_DNA"/>
</dbReference>
<name>A0ABD0LN81_9CAEN</name>
<sequence>MFCRLHCHQLIISGCSVNVTACWHDDKTPVWDIVSRRERQLCERATFRLAWPSSERDAPASLHMNKVFVRIPESVSSVACVPLSGR</sequence>
<keyword evidence="2" id="KW-1185">Reference proteome</keyword>